<dbReference type="AlphaFoldDB" id="A0A939GET1"/>
<keyword evidence="3" id="KW-1185">Reference proteome</keyword>
<evidence type="ECO:0000256" key="1">
    <source>
        <dbReference type="SAM" id="MobiDB-lite"/>
    </source>
</evidence>
<reference evidence="2" key="1">
    <citation type="submission" date="2021-03" db="EMBL/GenBank/DDBJ databases">
        <title>Fibrella sp. HMF5335 genome sequencing and assembly.</title>
        <authorList>
            <person name="Kang H."/>
            <person name="Kim H."/>
            <person name="Bae S."/>
            <person name="Joh K."/>
        </authorList>
    </citation>
    <scope>NUCLEOTIDE SEQUENCE</scope>
    <source>
        <strain evidence="2">HMF5335</strain>
    </source>
</reference>
<dbReference type="Proteomes" id="UP000664034">
    <property type="component" value="Unassembled WGS sequence"/>
</dbReference>
<protein>
    <submittedName>
        <fullName evidence="2">Uncharacterized protein</fullName>
    </submittedName>
</protein>
<dbReference type="RefSeq" id="WP_207365356.1">
    <property type="nucleotide sequence ID" value="NZ_JAFMYV010000007.1"/>
</dbReference>
<comment type="caution">
    <text evidence="2">The sequence shown here is derived from an EMBL/GenBank/DDBJ whole genome shotgun (WGS) entry which is preliminary data.</text>
</comment>
<evidence type="ECO:0000313" key="3">
    <source>
        <dbReference type="Proteomes" id="UP000664034"/>
    </source>
</evidence>
<feature type="compositionally biased region" description="Polar residues" evidence="1">
    <location>
        <begin position="1"/>
        <end position="21"/>
    </location>
</feature>
<feature type="region of interest" description="Disordered" evidence="1">
    <location>
        <begin position="273"/>
        <end position="394"/>
    </location>
</feature>
<organism evidence="2 3">
    <name type="scientific">Fibrella rubiginis</name>
    <dbReference type="NCBI Taxonomy" id="2817060"/>
    <lineage>
        <taxon>Bacteria</taxon>
        <taxon>Pseudomonadati</taxon>
        <taxon>Bacteroidota</taxon>
        <taxon>Cytophagia</taxon>
        <taxon>Cytophagales</taxon>
        <taxon>Spirosomataceae</taxon>
        <taxon>Fibrella</taxon>
    </lineage>
</organism>
<feature type="compositionally biased region" description="Polar residues" evidence="1">
    <location>
        <begin position="131"/>
        <end position="162"/>
    </location>
</feature>
<sequence length="394" mass="41930">MAASSALSDGAQQADMVSNENAEAMFGADQAETNMVKLVDGKLTPIGDTEDDVMDEQLQNRYGSDEERALQNPPTEGQKTYENSEAALRVGDGIDPQAETFQDDPIADADLTQDQQSETTDTGYALDDSSKGNAPANTASANDSTPNDRVQANGTDQTQTFSGMPMGDMMPPQPSTPDPNYPMPGGPETPPTPPSPGPEIPTLPGSPSPDKPEITEPMEPDRSHEVNGSSNSVGQSKYPSNVPSGFGYYGLGGFAQRGFSTKTSTMSVAQNGVEPSADDVEPGEAVPGTQYVNMSNGLDDEGMDAKPDTGTSDLPYNIDNHRATQDNQPGERPEEKREAESMPRELVDESTIQAQEMLSPTGEVYNATPRSDVKSTDGLDRKYNDLDGTRDMAS</sequence>
<feature type="compositionally biased region" description="Polar residues" evidence="1">
    <location>
        <begin position="112"/>
        <end position="122"/>
    </location>
</feature>
<feature type="compositionally biased region" description="Basic and acidic residues" evidence="1">
    <location>
        <begin position="210"/>
        <end position="225"/>
    </location>
</feature>
<feature type="region of interest" description="Disordered" evidence="1">
    <location>
        <begin position="42"/>
        <end position="242"/>
    </location>
</feature>
<name>A0A939GET1_9BACT</name>
<gene>
    <name evidence="2" type="ORF">J2I47_14730</name>
</gene>
<proteinExistence type="predicted"/>
<feature type="region of interest" description="Disordered" evidence="1">
    <location>
        <begin position="1"/>
        <end position="26"/>
    </location>
</feature>
<feature type="compositionally biased region" description="Basic and acidic residues" evidence="1">
    <location>
        <begin position="319"/>
        <end position="347"/>
    </location>
</feature>
<feature type="compositionally biased region" description="Polar residues" evidence="1">
    <location>
        <begin position="72"/>
        <end position="83"/>
    </location>
</feature>
<feature type="compositionally biased region" description="Pro residues" evidence="1">
    <location>
        <begin position="171"/>
        <end position="209"/>
    </location>
</feature>
<feature type="compositionally biased region" description="Polar residues" evidence="1">
    <location>
        <begin position="226"/>
        <end position="242"/>
    </location>
</feature>
<dbReference type="EMBL" id="JAFMYV010000007">
    <property type="protein sequence ID" value="MBO0937812.1"/>
    <property type="molecule type" value="Genomic_DNA"/>
</dbReference>
<accession>A0A939GET1</accession>
<evidence type="ECO:0000313" key="2">
    <source>
        <dbReference type="EMBL" id="MBO0937812.1"/>
    </source>
</evidence>
<feature type="compositionally biased region" description="Basic and acidic residues" evidence="1">
    <location>
        <begin position="371"/>
        <end position="394"/>
    </location>
</feature>